<dbReference type="InterPro" id="IPR002293">
    <property type="entry name" value="AA/rel_permease1"/>
</dbReference>
<feature type="transmembrane region" description="Helical" evidence="6">
    <location>
        <begin position="342"/>
        <end position="364"/>
    </location>
</feature>
<feature type="transmembrane region" description="Helical" evidence="6">
    <location>
        <begin position="268"/>
        <end position="292"/>
    </location>
</feature>
<keyword evidence="2" id="KW-1003">Cell membrane</keyword>
<evidence type="ECO:0000313" key="7">
    <source>
        <dbReference type="EMBL" id="PPK49435.1"/>
    </source>
</evidence>
<feature type="transmembrane region" description="Helical" evidence="6">
    <location>
        <begin position="225"/>
        <end position="248"/>
    </location>
</feature>
<accession>A0A2S6G0Y0</accession>
<comment type="subcellular location">
    <subcellularLocation>
        <location evidence="1">Cell membrane</location>
        <topology evidence="1">Multi-pass membrane protein</topology>
    </subcellularLocation>
</comment>
<feature type="transmembrane region" description="Helical" evidence="6">
    <location>
        <begin position="183"/>
        <end position="204"/>
    </location>
</feature>
<dbReference type="STRING" id="37659.GCA_000703125_02868"/>
<dbReference type="OrthoDB" id="9762947at2"/>
<keyword evidence="5 6" id="KW-0472">Membrane</keyword>
<feature type="transmembrane region" description="Helical" evidence="6">
    <location>
        <begin position="376"/>
        <end position="396"/>
    </location>
</feature>
<dbReference type="EMBL" id="PTIS01000001">
    <property type="protein sequence ID" value="PPK49435.1"/>
    <property type="molecule type" value="Genomic_DNA"/>
</dbReference>
<dbReference type="RefSeq" id="WP_104408838.1">
    <property type="nucleotide sequence ID" value="NZ_PTIS01000001.1"/>
</dbReference>
<reference evidence="7 8" key="1">
    <citation type="submission" date="2018-02" db="EMBL/GenBank/DDBJ databases">
        <title>Genomic Encyclopedia of Archaeal and Bacterial Type Strains, Phase II (KMG-II): from individual species to whole genera.</title>
        <authorList>
            <person name="Goeker M."/>
        </authorList>
    </citation>
    <scope>NUCLEOTIDE SEQUENCE [LARGE SCALE GENOMIC DNA]</scope>
    <source>
        <strain evidence="7 8">DSM 15099</strain>
    </source>
</reference>
<dbReference type="GO" id="GO:0005886">
    <property type="term" value="C:plasma membrane"/>
    <property type="evidence" value="ECO:0007669"/>
    <property type="project" value="UniProtKB-SubCell"/>
</dbReference>
<feature type="transmembrane region" description="Helical" evidence="6">
    <location>
        <begin position="92"/>
        <end position="113"/>
    </location>
</feature>
<evidence type="ECO:0000256" key="2">
    <source>
        <dbReference type="ARBA" id="ARBA00022475"/>
    </source>
</evidence>
<evidence type="ECO:0000256" key="6">
    <source>
        <dbReference type="SAM" id="Phobius"/>
    </source>
</evidence>
<organism evidence="7 8">
    <name type="scientific">Clostridium algidicarnis DSM 15099</name>
    <dbReference type="NCBI Taxonomy" id="1121295"/>
    <lineage>
        <taxon>Bacteria</taxon>
        <taxon>Bacillati</taxon>
        <taxon>Bacillota</taxon>
        <taxon>Clostridia</taxon>
        <taxon>Eubacteriales</taxon>
        <taxon>Clostridiaceae</taxon>
        <taxon>Clostridium</taxon>
    </lineage>
</organism>
<dbReference type="GO" id="GO:0022857">
    <property type="term" value="F:transmembrane transporter activity"/>
    <property type="evidence" value="ECO:0007669"/>
    <property type="project" value="InterPro"/>
</dbReference>
<evidence type="ECO:0000256" key="3">
    <source>
        <dbReference type="ARBA" id="ARBA00022692"/>
    </source>
</evidence>
<keyword evidence="4 6" id="KW-1133">Transmembrane helix</keyword>
<dbReference type="PIRSF" id="PIRSF006060">
    <property type="entry name" value="AA_transporter"/>
    <property type="match status" value="1"/>
</dbReference>
<evidence type="ECO:0000256" key="1">
    <source>
        <dbReference type="ARBA" id="ARBA00004651"/>
    </source>
</evidence>
<feature type="transmembrane region" description="Helical" evidence="6">
    <location>
        <begin position="151"/>
        <end position="171"/>
    </location>
</feature>
<dbReference type="Proteomes" id="UP000239863">
    <property type="component" value="Unassembled WGS sequence"/>
</dbReference>
<evidence type="ECO:0000313" key="8">
    <source>
        <dbReference type="Proteomes" id="UP000239863"/>
    </source>
</evidence>
<feature type="transmembrane region" description="Helical" evidence="6">
    <location>
        <begin position="402"/>
        <end position="420"/>
    </location>
</feature>
<feature type="transmembrane region" description="Helical" evidence="6">
    <location>
        <begin position="125"/>
        <end position="144"/>
    </location>
</feature>
<dbReference type="Pfam" id="PF13520">
    <property type="entry name" value="AA_permease_2"/>
    <property type="match status" value="1"/>
</dbReference>
<feature type="transmembrane region" description="Helical" evidence="6">
    <location>
        <begin position="34"/>
        <end position="59"/>
    </location>
</feature>
<dbReference type="InterPro" id="IPR050367">
    <property type="entry name" value="APC_superfamily"/>
</dbReference>
<feature type="transmembrane region" description="Helical" evidence="6">
    <location>
        <begin position="7"/>
        <end position="28"/>
    </location>
</feature>
<dbReference type="Gene3D" id="1.20.1740.10">
    <property type="entry name" value="Amino acid/polyamine transporter I"/>
    <property type="match status" value="1"/>
</dbReference>
<dbReference type="AlphaFoldDB" id="A0A2S6G0Y0"/>
<proteinExistence type="predicted"/>
<comment type="caution">
    <text evidence="7">The sequence shown here is derived from an EMBL/GenBank/DDBJ whole genome shotgun (WGS) entry which is preliminary data.</text>
</comment>
<name>A0A2S6G0Y0_9CLOT</name>
<dbReference type="PANTHER" id="PTHR42770:SF18">
    <property type="entry name" value="ARGININE_AGMATINE ANTIPORTER"/>
    <property type="match status" value="1"/>
</dbReference>
<evidence type="ECO:0000256" key="5">
    <source>
        <dbReference type="ARBA" id="ARBA00023136"/>
    </source>
</evidence>
<dbReference type="PANTHER" id="PTHR42770">
    <property type="entry name" value="AMINO ACID TRANSPORTER-RELATED"/>
    <property type="match status" value="1"/>
</dbReference>
<gene>
    <name evidence="7" type="ORF">BD821_10195</name>
</gene>
<feature type="transmembrane region" description="Helical" evidence="6">
    <location>
        <begin position="317"/>
        <end position="336"/>
    </location>
</feature>
<keyword evidence="3 6" id="KW-0812">Transmembrane</keyword>
<sequence>MFDNKKLGFWSIVLLGINAIIGSGIFLLPNQAMLLIGPFSMVVIVFDMLLVISIAMCFAEAGGMFKENGGPYVYAREAFGDFVGFEVGFMKWAISIIAWATMAVAFSTALAKVWPAAADKTVSNIIVVCILVGLGLVNILGVNISKALNNIITIGKLVPLVMFVAIGIFYIKGSNFTPMFPSGTYVGGSFGAAALLIFYAFTGFESIAVAAEDMDNPEKNVPKAIITVMIIVSMFYLLIQGVSIGILGEGLATSKTPVADAATVFLGSFGGAIVSAGTLISIGGINIAASFITPRSGVALAKDGLIPKVIAKKGTRGTPYIAIIITVALAIPIALSGSFTKLAAISVVSRFAQYVPTCLSIIVLRKKRPDLKSSFRVPFGPVIPIIAVAVSIWLLAQSSLEKILWGLGGLIVGVPIYFIMKSYNNKQSNTVK</sequence>
<protein>
    <submittedName>
        <fullName evidence="7">Amino acid/polyamine/organocation transporter (APC superfamily)</fullName>
    </submittedName>
</protein>
<evidence type="ECO:0000256" key="4">
    <source>
        <dbReference type="ARBA" id="ARBA00022989"/>
    </source>
</evidence>